<evidence type="ECO:0000313" key="3">
    <source>
        <dbReference type="Proteomes" id="UP000283469"/>
    </source>
</evidence>
<dbReference type="InterPro" id="IPR009956">
    <property type="entry name" value="Post-segregation_anti-tox_CcdA"/>
</dbReference>
<keyword evidence="3" id="KW-1185">Reference proteome</keyword>
<organism evidence="2 3">
    <name type="scientific">Sphingobium terrigena</name>
    <dbReference type="NCBI Taxonomy" id="2304063"/>
    <lineage>
        <taxon>Bacteria</taxon>
        <taxon>Pseudomonadati</taxon>
        <taxon>Pseudomonadota</taxon>
        <taxon>Alphaproteobacteria</taxon>
        <taxon>Sphingomonadales</taxon>
        <taxon>Sphingomonadaceae</taxon>
        <taxon>Sphingobium</taxon>
    </lineage>
</organism>
<dbReference type="EMBL" id="QVRA01000012">
    <property type="protein sequence ID" value="RJG53937.1"/>
    <property type="molecule type" value="Genomic_DNA"/>
</dbReference>
<gene>
    <name evidence="2" type="ORF">D0Z70_14260</name>
</gene>
<comment type="caution">
    <text evidence="2">The sequence shown here is derived from an EMBL/GenBank/DDBJ whole genome shotgun (WGS) entry which is preliminary data.</text>
</comment>
<sequence length="82" mass="9518">MTRHDREGFATRKATNLSLDAGLVTDARDLGINLSRTCEDALRKEIAAERGRRWQEENKEAIAAWNLWAENNELPLDKYRQF</sequence>
<reference evidence="2 3" key="1">
    <citation type="submission" date="2018-08" db="EMBL/GenBank/DDBJ databases">
        <title>Sphingobium sp. EO9.</title>
        <authorList>
            <person name="Park Y."/>
            <person name="Kim K.H."/>
            <person name="Jeon C.O."/>
        </authorList>
    </citation>
    <scope>NUCLEOTIDE SEQUENCE [LARGE SCALE GENOMIC DNA]</scope>
    <source>
        <strain evidence="2 3">EO9</strain>
    </source>
</reference>
<dbReference type="Proteomes" id="UP000283469">
    <property type="component" value="Unassembled WGS sequence"/>
</dbReference>
<dbReference type="RefSeq" id="WP_119747546.1">
    <property type="nucleotide sequence ID" value="NZ_QVRA01000012.1"/>
</dbReference>
<dbReference type="AlphaFoldDB" id="A0A418YQX2"/>
<evidence type="ECO:0000313" key="2">
    <source>
        <dbReference type="EMBL" id="RJG53937.1"/>
    </source>
</evidence>
<evidence type="ECO:0000256" key="1">
    <source>
        <dbReference type="ARBA" id="ARBA00022649"/>
    </source>
</evidence>
<protein>
    <submittedName>
        <fullName evidence="2">Post-segregation antitoxin CcdA</fullName>
    </submittedName>
</protein>
<accession>A0A418YQX2</accession>
<dbReference type="OrthoDB" id="7191115at2"/>
<name>A0A418YQX2_9SPHN</name>
<dbReference type="Pfam" id="PF07362">
    <property type="entry name" value="CcdA"/>
    <property type="match status" value="1"/>
</dbReference>
<proteinExistence type="predicted"/>
<keyword evidence="1" id="KW-1277">Toxin-antitoxin system</keyword>